<proteinExistence type="predicted"/>
<protein>
    <submittedName>
        <fullName evidence="1">Uncharacterized protein</fullName>
    </submittedName>
</protein>
<dbReference type="Proteomes" id="UP000018144">
    <property type="component" value="Unassembled WGS sequence"/>
</dbReference>
<organism evidence="1 2">
    <name type="scientific">Pyronema omphalodes (strain CBS 100304)</name>
    <name type="common">Pyronema confluens</name>
    <dbReference type="NCBI Taxonomy" id="1076935"/>
    <lineage>
        <taxon>Eukaryota</taxon>
        <taxon>Fungi</taxon>
        <taxon>Dikarya</taxon>
        <taxon>Ascomycota</taxon>
        <taxon>Pezizomycotina</taxon>
        <taxon>Pezizomycetes</taxon>
        <taxon>Pezizales</taxon>
        <taxon>Pyronemataceae</taxon>
        <taxon>Pyronema</taxon>
    </lineage>
</organism>
<keyword evidence="2" id="KW-1185">Reference proteome</keyword>
<dbReference type="EMBL" id="HF935229">
    <property type="protein sequence ID" value="CCX05004.1"/>
    <property type="molecule type" value="Genomic_DNA"/>
</dbReference>
<evidence type="ECO:0000313" key="1">
    <source>
        <dbReference type="EMBL" id="CCX05004.1"/>
    </source>
</evidence>
<name>U4KZB1_PYROM</name>
<accession>U4KZB1</accession>
<evidence type="ECO:0000313" key="2">
    <source>
        <dbReference type="Proteomes" id="UP000018144"/>
    </source>
</evidence>
<reference evidence="1 2" key="1">
    <citation type="journal article" date="2013" name="PLoS Genet.">
        <title>The genome and development-dependent transcriptomes of Pyronema confluens: a window into fungal evolution.</title>
        <authorList>
            <person name="Traeger S."/>
            <person name="Altegoer F."/>
            <person name="Freitag M."/>
            <person name="Gabaldon T."/>
            <person name="Kempken F."/>
            <person name="Kumar A."/>
            <person name="Marcet-Houben M."/>
            <person name="Poggeler S."/>
            <person name="Stajich J.E."/>
            <person name="Nowrousian M."/>
        </authorList>
    </citation>
    <scope>NUCLEOTIDE SEQUENCE [LARGE SCALE GENOMIC DNA]</scope>
    <source>
        <strain evidence="2">CBS 100304</strain>
        <tissue evidence="1">Vegetative mycelium</tissue>
    </source>
</reference>
<sequence length="15" mass="1715">MMRVEPREPGRQTAG</sequence>
<gene>
    <name evidence="1" type="ORF">PCON_04493</name>
</gene>